<keyword evidence="3" id="KW-0731">Sigma factor</keyword>
<sequence length="191" mass="21211">MTVEVESDAAVLAASVVDVGQFATVYDRHVSALLRYAASRMGAETAEDLVSETFLVAFRLRARFDQRYASARPWLLGILTNMISRHRRRERAYLRQLDALAAPRPVDWQSELVDELAADAVRPAIRAALARVPARDRDALLLVVVGELSYAEAAEAMRVPIGTIRSRVSRARQRLRRLLGDVMGQAGGEVR</sequence>
<dbReference type="RefSeq" id="WP_253760718.1">
    <property type="nucleotide sequence ID" value="NZ_JAMZDZ010000001.1"/>
</dbReference>
<protein>
    <submittedName>
        <fullName evidence="7">RNA polymerase sigma factor</fullName>
    </submittedName>
</protein>
<dbReference type="Gene3D" id="1.10.1740.10">
    <property type="match status" value="1"/>
</dbReference>
<dbReference type="InterPro" id="IPR007627">
    <property type="entry name" value="RNA_pol_sigma70_r2"/>
</dbReference>
<keyword evidence="2" id="KW-0805">Transcription regulation</keyword>
<name>A0ABV8LXG9_9ACTN</name>
<dbReference type="Gene3D" id="1.10.10.10">
    <property type="entry name" value="Winged helix-like DNA-binding domain superfamily/Winged helix DNA-binding domain"/>
    <property type="match status" value="1"/>
</dbReference>
<dbReference type="InterPro" id="IPR013325">
    <property type="entry name" value="RNA_pol_sigma_r2"/>
</dbReference>
<evidence type="ECO:0000256" key="3">
    <source>
        <dbReference type="ARBA" id="ARBA00023082"/>
    </source>
</evidence>
<evidence type="ECO:0000256" key="4">
    <source>
        <dbReference type="ARBA" id="ARBA00023163"/>
    </source>
</evidence>
<dbReference type="InterPro" id="IPR013324">
    <property type="entry name" value="RNA_pol_sigma_r3/r4-like"/>
</dbReference>
<evidence type="ECO:0000256" key="1">
    <source>
        <dbReference type="ARBA" id="ARBA00010641"/>
    </source>
</evidence>
<dbReference type="EMBL" id="JBHSAY010000024">
    <property type="protein sequence ID" value="MFC4135735.1"/>
    <property type="molecule type" value="Genomic_DNA"/>
</dbReference>
<evidence type="ECO:0000259" key="6">
    <source>
        <dbReference type="Pfam" id="PF08281"/>
    </source>
</evidence>
<keyword evidence="8" id="KW-1185">Reference proteome</keyword>
<dbReference type="InterPro" id="IPR039425">
    <property type="entry name" value="RNA_pol_sigma-70-like"/>
</dbReference>
<dbReference type="Proteomes" id="UP001595816">
    <property type="component" value="Unassembled WGS sequence"/>
</dbReference>
<keyword evidence="4" id="KW-0804">Transcription</keyword>
<comment type="caution">
    <text evidence="7">The sequence shown here is derived from an EMBL/GenBank/DDBJ whole genome shotgun (WGS) entry which is preliminary data.</text>
</comment>
<accession>A0ABV8LXG9</accession>
<dbReference type="InterPro" id="IPR014284">
    <property type="entry name" value="RNA_pol_sigma-70_dom"/>
</dbReference>
<dbReference type="Pfam" id="PF04542">
    <property type="entry name" value="Sigma70_r2"/>
    <property type="match status" value="1"/>
</dbReference>
<reference evidence="8" key="1">
    <citation type="journal article" date="2019" name="Int. J. Syst. Evol. Microbiol.">
        <title>The Global Catalogue of Microorganisms (GCM) 10K type strain sequencing project: providing services to taxonomists for standard genome sequencing and annotation.</title>
        <authorList>
            <consortium name="The Broad Institute Genomics Platform"/>
            <consortium name="The Broad Institute Genome Sequencing Center for Infectious Disease"/>
            <person name="Wu L."/>
            <person name="Ma J."/>
        </authorList>
    </citation>
    <scope>NUCLEOTIDE SEQUENCE [LARGE SCALE GENOMIC DNA]</scope>
    <source>
        <strain evidence="8">CGMCC 4.7289</strain>
    </source>
</reference>
<evidence type="ECO:0000313" key="7">
    <source>
        <dbReference type="EMBL" id="MFC4135735.1"/>
    </source>
</evidence>
<dbReference type="InterPro" id="IPR013249">
    <property type="entry name" value="RNA_pol_sigma70_r4_t2"/>
</dbReference>
<proteinExistence type="inferred from homology"/>
<dbReference type="PANTHER" id="PTHR43133:SF25">
    <property type="entry name" value="RNA POLYMERASE SIGMA FACTOR RFAY-RELATED"/>
    <property type="match status" value="1"/>
</dbReference>
<evidence type="ECO:0000259" key="5">
    <source>
        <dbReference type="Pfam" id="PF04542"/>
    </source>
</evidence>
<gene>
    <name evidence="7" type="ORF">ACFOZ4_34420</name>
</gene>
<dbReference type="NCBIfam" id="TIGR02937">
    <property type="entry name" value="sigma70-ECF"/>
    <property type="match status" value="1"/>
</dbReference>
<organism evidence="7 8">
    <name type="scientific">Hamadaea flava</name>
    <dbReference type="NCBI Taxonomy" id="1742688"/>
    <lineage>
        <taxon>Bacteria</taxon>
        <taxon>Bacillati</taxon>
        <taxon>Actinomycetota</taxon>
        <taxon>Actinomycetes</taxon>
        <taxon>Micromonosporales</taxon>
        <taxon>Micromonosporaceae</taxon>
        <taxon>Hamadaea</taxon>
    </lineage>
</organism>
<dbReference type="InterPro" id="IPR036388">
    <property type="entry name" value="WH-like_DNA-bd_sf"/>
</dbReference>
<evidence type="ECO:0000313" key="8">
    <source>
        <dbReference type="Proteomes" id="UP001595816"/>
    </source>
</evidence>
<dbReference type="SUPFAM" id="SSF88946">
    <property type="entry name" value="Sigma2 domain of RNA polymerase sigma factors"/>
    <property type="match status" value="1"/>
</dbReference>
<feature type="domain" description="RNA polymerase sigma-70 region 2" evidence="5">
    <location>
        <begin position="26"/>
        <end position="91"/>
    </location>
</feature>
<feature type="domain" description="RNA polymerase sigma factor 70 region 4 type 2" evidence="6">
    <location>
        <begin position="124"/>
        <end position="175"/>
    </location>
</feature>
<dbReference type="PANTHER" id="PTHR43133">
    <property type="entry name" value="RNA POLYMERASE ECF-TYPE SIGMA FACTO"/>
    <property type="match status" value="1"/>
</dbReference>
<evidence type="ECO:0000256" key="2">
    <source>
        <dbReference type="ARBA" id="ARBA00023015"/>
    </source>
</evidence>
<dbReference type="SUPFAM" id="SSF88659">
    <property type="entry name" value="Sigma3 and sigma4 domains of RNA polymerase sigma factors"/>
    <property type="match status" value="1"/>
</dbReference>
<dbReference type="Pfam" id="PF08281">
    <property type="entry name" value="Sigma70_r4_2"/>
    <property type="match status" value="1"/>
</dbReference>
<comment type="similarity">
    <text evidence="1">Belongs to the sigma-70 factor family. ECF subfamily.</text>
</comment>